<accession>A0A371Q6G3</accession>
<dbReference type="CDD" id="cd11033">
    <property type="entry name" value="CYP142-like"/>
    <property type="match status" value="1"/>
</dbReference>
<dbReference type="SUPFAM" id="SSF48264">
    <property type="entry name" value="Cytochrome P450"/>
    <property type="match status" value="1"/>
</dbReference>
<dbReference type="PRINTS" id="PR00359">
    <property type="entry name" value="BP450"/>
</dbReference>
<dbReference type="InterPro" id="IPR002397">
    <property type="entry name" value="Cyt_P450_B"/>
</dbReference>
<dbReference type="Pfam" id="PF00067">
    <property type="entry name" value="p450"/>
    <property type="match status" value="1"/>
</dbReference>
<dbReference type="EMBL" id="QUAC01000077">
    <property type="protein sequence ID" value="REK90305.1"/>
    <property type="molecule type" value="Genomic_DNA"/>
</dbReference>
<keyword evidence="2" id="KW-0349">Heme</keyword>
<dbReference type="OrthoDB" id="5241086at2"/>
<comment type="caution">
    <text evidence="7">The sequence shown here is derived from an EMBL/GenBank/DDBJ whole genome shotgun (WGS) entry which is preliminary data.</text>
</comment>
<evidence type="ECO:0000313" key="7">
    <source>
        <dbReference type="EMBL" id="REK90305.1"/>
    </source>
</evidence>
<evidence type="ECO:0000256" key="2">
    <source>
        <dbReference type="ARBA" id="ARBA00022617"/>
    </source>
</evidence>
<reference evidence="7 8" key="1">
    <citation type="submission" date="2018-08" db="EMBL/GenBank/DDBJ databases">
        <title>Streptomyces NEAU-D10 sp. nov., a novel Actinomycete isolated from soil.</title>
        <authorList>
            <person name="Jin L."/>
        </authorList>
    </citation>
    <scope>NUCLEOTIDE SEQUENCE [LARGE SCALE GENOMIC DNA]</scope>
    <source>
        <strain evidence="7 8">NEAU-D10</strain>
    </source>
</reference>
<evidence type="ECO:0000256" key="6">
    <source>
        <dbReference type="ARBA" id="ARBA00023033"/>
    </source>
</evidence>
<keyword evidence="4" id="KW-0560">Oxidoreductase</keyword>
<dbReference type="InterPro" id="IPR001128">
    <property type="entry name" value="Cyt_P450"/>
</dbReference>
<gene>
    <name evidence="7" type="ORF">DY245_11105</name>
</gene>
<keyword evidence="5" id="KW-0408">Iron</keyword>
<organism evidence="7 8">
    <name type="scientific">Streptomyces inhibens</name>
    <dbReference type="NCBI Taxonomy" id="2293571"/>
    <lineage>
        <taxon>Bacteria</taxon>
        <taxon>Bacillati</taxon>
        <taxon>Actinomycetota</taxon>
        <taxon>Actinomycetes</taxon>
        <taxon>Kitasatosporales</taxon>
        <taxon>Streptomycetaceae</taxon>
        <taxon>Streptomyces</taxon>
    </lineage>
</organism>
<evidence type="ECO:0000256" key="3">
    <source>
        <dbReference type="ARBA" id="ARBA00022723"/>
    </source>
</evidence>
<evidence type="ECO:0000256" key="1">
    <source>
        <dbReference type="ARBA" id="ARBA00010617"/>
    </source>
</evidence>
<keyword evidence="3" id="KW-0479">Metal-binding</keyword>
<name>A0A371Q6G3_STRIH</name>
<sequence length="426" mass="48139">MPRDLAAAPAPLPLADVDLADNDRFTDGQLPWRMFDTLRREDPVHWQPEPAPHHGFWAVTRHADIVRVDRDPETFTSTRFTNLEEVDDDQIAVRRSLLETDGLRHQALRRLLQRQFTPRAVAAYGDFLRGLTARTLDAALAKGSFDFVAEVAADFPINVLARMLDVPEGDTRQLIDWGNRIIGNTDPDYADVLLESAESERYRNLPFRSPAALEVFAYGRELAAKRRGGSGVDLVSMLVNQTPRDGIALSREDFDNYFLLLVVAGNETTRHAISHTMLALMNHPEEMAKLQADPSLIPNAVEEFLRWASPVYHFRRTATRDVALGGKRIKEGDKVVLWFASGNRDEAVFEDPYRFDVTRRHNDHLTFGKGSPHFCLGSSLARLEMRIMFEELLPRLAGIRLTGPVRRVRSNFVNGIKELPVEVVPA</sequence>
<evidence type="ECO:0000256" key="5">
    <source>
        <dbReference type="ARBA" id="ARBA00023004"/>
    </source>
</evidence>
<comment type="similarity">
    <text evidence="1">Belongs to the cytochrome P450 family.</text>
</comment>
<dbReference type="InterPro" id="IPR036396">
    <property type="entry name" value="Cyt_P450_sf"/>
</dbReference>
<dbReference type="GO" id="GO:0006707">
    <property type="term" value="P:cholesterol catabolic process"/>
    <property type="evidence" value="ECO:0007669"/>
    <property type="project" value="TreeGrafter"/>
</dbReference>
<dbReference type="Gene3D" id="1.10.630.10">
    <property type="entry name" value="Cytochrome P450"/>
    <property type="match status" value="1"/>
</dbReference>
<dbReference type="PANTHER" id="PTHR46696:SF4">
    <property type="entry name" value="BIOTIN BIOSYNTHESIS CYTOCHROME P450"/>
    <property type="match status" value="1"/>
</dbReference>
<dbReference type="GO" id="GO:0036199">
    <property type="term" value="F:cholest-4-en-3-one 26-monooxygenase activity"/>
    <property type="evidence" value="ECO:0007669"/>
    <property type="project" value="TreeGrafter"/>
</dbReference>
<evidence type="ECO:0000256" key="4">
    <source>
        <dbReference type="ARBA" id="ARBA00023002"/>
    </source>
</evidence>
<dbReference type="GO" id="GO:0008395">
    <property type="term" value="F:steroid hydroxylase activity"/>
    <property type="evidence" value="ECO:0007669"/>
    <property type="project" value="TreeGrafter"/>
</dbReference>
<dbReference type="GO" id="GO:0020037">
    <property type="term" value="F:heme binding"/>
    <property type="evidence" value="ECO:0007669"/>
    <property type="project" value="InterPro"/>
</dbReference>
<keyword evidence="8" id="KW-1185">Reference proteome</keyword>
<keyword evidence="6" id="KW-0503">Monooxygenase</keyword>
<proteinExistence type="inferred from homology"/>
<protein>
    <submittedName>
        <fullName evidence="7">Cytochrome P450</fullName>
    </submittedName>
</protein>
<dbReference type="Proteomes" id="UP000262477">
    <property type="component" value="Unassembled WGS sequence"/>
</dbReference>
<dbReference type="FunFam" id="1.10.630.10:FF:000018">
    <property type="entry name" value="Cytochrome P450 monooxygenase"/>
    <property type="match status" value="1"/>
</dbReference>
<dbReference type="AlphaFoldDB" id="A0A371Q6G3"/>
<evidence type="ECO:0000313" key="8">
    <source>
        <dbReference type="Proteomes" id="UP000262477"/>
    </source>
</evidence>
<dbReference type="GO" id="GO:0005506">
    <property type="term" value="F:iron ion binding"/>
    <property type="evidence" value="ECO:0007669"/>
    <property type="project" value="InterPro"/>
</dbReference>
<dbReference type="PANTHER" id="PTHR46696">
    <property type="entry name" value="P450, PUTATIVE (EUROFUNG)-RELATED"/>
    <property type="match status" value="1"/>
</dbReference>
<dbReference type="RefSeq" id="WP_128506145.1">
    <property type="nucleotide sequence ID" value="NZ_QUAC01000077.1"/>
</dbReference>